<feature type="non-terminal residue" evidence="1">
    <location>
        <position position="53"/>
    </location>
</feature>
<dbReference type="InterPro" id="IPR021109">
    <property type="entry name" value="Peptidase_aspartic_dom_sf"/>
</dbReference>
<name>A0A7J7NYI4_9MAGN</name>
<evidence type="ECO:0000313" key="1">
    <source>
        <dbReference type="EMBL" id="KAF6172256.1"/>
    </source>
</evidence>
<reference evidence="1 2" key="1">
    <citation type="journal article" date="2020" name="IScience">
        <title>Genome Sequencing of the Endangered Kingdonia uniflora (Circaeasteraceae, Ranunculales) Reveals Potential Mechanisms of Evolutionary Specialization.</title>
        <authorList>
            <person name="Sun Y."/>
            <person name="Deng T."/>
            <person name="Zhang A."/>
            <person name="Moore M.J."/>
            <person name="Landis J.B."/>
            <person name="Lin N."/>
            <person name="Zhang H."/>
            <person name="Zhang X."/>
            <person name="Huang J."/>
            <person name="Zhang X."/>
            <person name="Sun H."/>
            <person name="Wang H."/>
        </authorList>
    </citation>
    <scope>NUCLEOTIDE SEQUENCE [LARGE SCALE GENOMIC DNA]</scope>
    <source>
        <strain evidence="1">TB1705</strain>
        <tissue evidence="1">Leaf</tissue>
    </source>
</reference>
<evidence type="ECO:0000313" key="2">
    <source>
        <dbReference type="Proteomes" id="UP000541444"/>
    </source>
</evidence>
<organism evidence="1 2">
    <name type="scientific">Kingdonia uniflora</name>
    <dbReference type="NCBI Taxonomy" id="39325"/>
    <lineage>
        <taxon>Eukaryota</taxon>
        <taxon>Viridiplantae</taxon>
        <taxon>Streptophyta</taxon>
        <taxon>Embryophyta</taxon>
        <taxon>Tracheophyta</taxon>
        <taxon>Spermatophyta</taxon>
        <taxon>Magnoliopsida</taxon>
        <taxon>Ranunculales</taxon>
        <taxon>Circaeasteraceae</taxon>
        <taxon>Kingdonia</taxon>
    </lineage>
</organism>
<gene>
    <name evidence="1" type="ORF">GIB67_024878</name>
</gene>
<sequence length="53" mass="6074">DTEPVANPEDEIPVILGRPFLATANTVINCRNRIMKLTFRNMTVELNIFNAWN</sequence>
<protein>
    <submittedName>
        <fullName evidence="1">Uncharacterized protein</fullName>
    </submittedName>
</protein>
<dbReference type="EMBL" id="JACGCM010000440">
    <property type="protein sequence ID" value="KAF6172256.1"/>
    <property type="molecule type" value="Genomic_DNA"/>
</dbReference>
<comment type="caution">
    <text evidence="1">The sequence shown here is derived from an EMBL/GenBank/DDBJ whole genome shotgun (WGS) entry which is preliminary data.</text>
</comment>
<dbReference type="Proteomes" id="UP000541444">
    <property type="component" value="Unassembled WGS sequence"/>
</dbReference>
<keyword evidence="2" id="KW-1185">Reference proteome</keyword>
<dbReference type="OrthoDB" id="1734538at2759"/>
<accession>A0A7J7NYI4</accession>
<dbReference type="Gene3D" id="2.40.70.10">
    <property type="entry name" value="Acid Proteases"/>
    <property type="match status" value="1"/>
</dbReference>
<dbReference type="AlphaFoldDB" id="A0A7J7NYI4"/>
<proteinExistence type="predicted"/>